<dbReference type="PANTHER" id="PTHR43833">
    <property type="entry name" value="POTASSIUM CHANNEL PROTEIN 2-RELATED-RELATED"/>
    <property type="match status" value="1"/>
</dbReference>
<dbReference type="Gene3D" id="3.30.70.1450">
    <property type="entry name" value="Regulator of K+ conductance, C-terminal domain"/>
    <property type="match status" value="1"/>
</dbReference>
<dbReference type="InterPro" id="IPR036721">
    <property type="entry name" value="RCK_C_sf"/>
</dbReference>
<protein>
    <submittedName>
        <fullName evidence="3">TrkA family potassium uptake protein</fullName>
    </submittedName>
</protein>
<feature type="domain" description="RCK C-terminal" evidence="2">
    <location>
        <begin position="157"/>
        <end position="239"/>
    </location>
</feature>
<dbReference type="EMBL" id="BAAAPF010000058">
    <property type="protein sequence ID" value="GAA2121283.1"/>
    <property type="molecule type" value="Genomic_DNA"/>
</dbReference>
<feature type="domain" description="RCK N-terminal" evidence="1">
    <location>
        <begin position="25"/>
        <end position="142"/>
    </location>
</feature>
<organism evidence="3 4">
    <name type="scientific">Streptomyces synnematoformans</name>
    <dbReference type="NCBI Taxonomy" id="415721"/>
    <lineage>
        <taxon>Bacteria</taxon>
        <taxon>Bacillati</taxon>
        <taxon>Actinomycetota</taxon>
        <taxon>Actinomycetes</taxon>
        <taxon>Kitasatosporales</taxon>
        <taxon>Streptomycetaceae</taxon>
        <taxon>Streptomyces</taxon>
    </lineage>
</organism>
<dbReference type="InterPro" id="IPR036291">
    <property type="entry name" value="NAD(P)-bd_dom_sf"/>
</dbReference>
<dbReference type="InterPro" id="IPR003148">
    <property type="entry name" value="RCK_N"/>
</dbReference>
<dbReference type="SUPFAM" id="SSF51735">
    <property type="entry name" value="NAD(P)-binding Rossmann-fold domains"/>
    <property type="match status" value="1"/>
</dbReference>
<evidence type="ECO:0000313" key="3">
    <source>
        <dbReference type="EMBL" id="GAA2121283.1"/>
    </source>
</evidence>
<proteinExistence type="predicted"/>
<dbReference type="SUPFAM" id="SSF116726">
    <property type="entry name" value="TrkA C-terminal domain-like"/>
    <property type="match status" value="1"/>
</dbReference>
<dbReference type="Pfam" id="PF02254">
    <property type="entry name" value="TrkA_N"/>
    <property type="match status" value="1"/>
</dbReference>
<sequence>MSTYLHNLRRRRGKRLAAQYALPSDDRIAVIGLGRFGGSLANELMRRGWDVLGVDTDPRRIQHFSDQLTHAVVADCTDPQPARQLGIHEFTHVVVGIGTGIEASILVTSNLLEFQVPNIWAKAISRQHAQILERIGAHHVVLPEHEMGERVAHLVTGRLLDFIQFDDDYALAKTVTPQAATGVPLGESRVRSAYGVTVVGIKRPGQDFTYATAETVVERGDVIIITGRTQNVERFAAMS</sequence>
<reference evidence="3 4" key="1">
    <citation type="journal article" date="2019" name="Int. J. Syst. Evol. Microbiol.">
        <title>The Global Catalogue of Microorganisms (GCM) 10K type strain sequencing project: providing services to taxonomists for standard genome sequencing and annotation.</title>
        <authorList>
            <consortium name="The Broad Institute Genomics Platform"/>
            <consortium name="The Broad Institute Genome Sequencing Center for Infectious Disease"/>
            <person name="Wu L."/>
            <person name="Ma J."/>
        </authorList>
    </citation>
    <scope>NUCLEOTIDE SEQUENCE [LARGE SCALE GENOMIC DNA]</scope>
    <source>
        <strain evidence="3 4">JCM 15481</strain>
    </source>
</reference>
<keyword evidence="4" id="KW-1185">Reference proteome</keyword>
<evidence type="ECO:0000259" key="1">
    <source>
        <dbReference type="PROSITE" id="PS51201"/>
    </source>
</evidence>
<dbReference type="Proteomes" id="UP001500443">
    <property type="component" value="Unassembled WGS sequence"/>
</dbReference>
<dbReference type="RefSeq" id="WP_344289820.1">
    <property type="nucleotide sequence ID" value="NZ_BAAAPF010000058.1"/>
</dbReference>
<evidence type="ECO:0000313" key="4">
    <source>
        <dbReference type="Proteomes" id="UP001500443"/>
    </source>
</evidence>
<dbReference type="Gene3D" id="3.40.50.720">
    <property type="entry name" value="NAD(P)-binding Rossmann-like Domain"/>
    <property type="match status" value="1"/>
</dbReference>
<dbReference type="PROSITE" id="PS51202">
    <property type="entry name" value="RCK_C"/>
    <property type="match status" value="1"/>
</dbReference>
<dbReference type="PROSITE" id="PS51201">
    <property type="entry name" value="RCK_N"/>
    <property type="match status" value="1"/>
</dbReference>
<dbReference type="InterPro" id="IPR050721">
    <property type="entry name" value="Trk_Ktr_HKT_K-transport"/>
</dbReference>
<name>A0ABN2Y2T8_9ACTN</name>
<dbReference type="InterPro" id="IPR006037">
    <property type="entry name" value="RCK_C"/>
</dbReference>
<comment type="caution">
    <text evidence="3">The sequence shown here is derived from an EMBL/GenBank/DDBJ whole genome shotgun (WGS) entry which is preliminary data.</text>
</comment>
<dbReference type="PANTHER" id="PTHR43833:SF7">
    <property type="entry name" value="KTR SYSTEM POTASSIUM UPTAKE PROTEIN C"/>
    <property type="match status" value="1"/>
</dbReference>
<gene>
    <name evidence="3" type="ORF">GCM10009802_24500</name>
</gene>
<dbReference type="Pfam" id="PF02080">
    <property type="entry name" value="TrkA_C"/>
    <property type="match status" value="1"/>
</dbReference>
<accession>A0ABN2Y2T8</accession>
<evidence type="ECO:0000259" key="2">
    <source>
        <dbReference type="PROSITE" id="PS51202"/>
    </source>
</evidence>